<feature type="chain" id="PRO_5007875890" description="DDE Tnp4 domain-containing protein" evidence="1">
    <location>
        <begin position="23"/>
        <end position="234"/>
    </location>
</feature>
<protein>
    <recommendedName>
        <fullName evidence="4">DDE Tnp4 domain-containing protein</fullName>
    </recommendedName>
</protein>
<organism evidence="2 3">
    <name type="scientific">Athelia psychrophila</name>
    <dbReference type="NCBI Taxonomy" id="1759441"/>
    <lineage>
        <taxon>Eukaryota</taxon>
        <taxon>Fungi</taxon>
        <taxon>Dikarya</taxon>
        <taxon>Basidiomycota</taxon>
        <taxon>Agaricomycotina</taxon>
        <taxon>Agaricomycetes</taxon>
        <taxon>Agaricomycetidae</taxon>
        <taxon>Atheliales</taxon>
        <taxon>Atheliaceae</taxon>
        <taxon>Athelia</taxon>
    </lineage>
</organism>
<evidence type="ECO:0000256" key="1">
    <source>
        <dbReference type="SAM" id="SignalP"/>
    </source>
</evidence>
<sequence>MVNLKPLLFALLPVVTTPRTALRNLPAYAATNLSQTPAYITFVHDSKHKHKLCRKTWERGRPAIDGERITDSWLRRISTCECRWRFRVTQDELLDMAEALEIPEYIVTPSQYAFDNIEALALTLACFRTAGDQYEMSTTYCHSQSAISEIVNYIVTFIDSRWSHLLDFDHTNLLSPHNLETYAAAIHGAGAPLTGVWSFIDCTIRRLTRPSQWQRVAYSGHKKFHALKFQAIML</sequence>
<name>A0A166JMJ2_9AGAM</name>
<gene>
    <name evidence="2" type="ORF">FIBSPDRAFT_741154</name>
</gene>
<dbReference type="Proteomes" id="UP000076532">
    <property type="component" value="Unassembled WGS sequence"/>
</dbReference>
<dbReference type="OrthoDB" id="5945905at2759"/>
<evidence type="ECO:0000313" key="3">
    <source>
        <dbReference type="Proteomes" id="UP000076532"/>
    </source>
</evidence>
<reference evidence="2 3" key="1">
    <citation type="journal article" date="2016" name="Mol. Biol. Evol.">
        <title>Comparative Genomics of Early-Diverging Mushroom-Forming Fungi Provides Insights into the Origins of Lignocellulose Decay Capabilities.</title>
        <authorList>
            <person name="Nagy L.G."/>
            <person name="Riley R."/>
            <person name="Tritt A."/>
            <person name="Adam C."/>
            <person name="Daum C."/>
            <person name="Floudas D."/>
            <person name="Sun H."/>
            <person name="Yadav J.S."/>
            <person name="Pangilinan J."/>
            <person name="Larsson K.H."/>
            <person name="Matsuura K."/>
            <person name="Barry K."/>
            <person name="Labutti K."/>
            <person name="Kuo R."/>
            <person name="Ohm R.A."/>
            <person name="Bhattacharya S.S."/>
            <person name="Shirouzu T."/>
            <person name="Yoshinaga Y."/>
            <person name="Martin F.M."/>
            <person name="Grigoriev I.V."/>
            <person name="Hibbett D.S."/>
        </authorList>
    </citation>
    <scope>NUCLEOTIDE SEQUENCE [LARGE SCALE GENOMIC DNA]</scope>
    <source>
        <strain evidence="2 3">CBS 109695</strain>
    </source>
</reference>
<dbReference type="STRING" id="436010.A0A166JMJ2"/>
<accession>A0A166JMJ2</accession>
<feature type="signal peptide" evidence="1">
    <location>
        <begin position="1"/>
        <end position="22"/>
    </location>
</feature>
<dbReference type="AlphaFoldDB" id="A0A166JMJ2"/>
<dbReference type="EMBL" id="KV417550">
    <property type="protein sequence ID" value="KZP21022.1"/>
    <property type="molecule type" value="Genomic_DNA"/>
</dbReference>
<keyword evidence="3" id="KW-1185">Reference proteome</keyword>
<evidence type="ECO:0000313" key="2">
    <source>
        <dbReference type="EMBL" id="KZP21022.1"/>
    </source>
</evidence>
<keyword evidence="1" id="KW-0732">Signal</keyword>
<feature type="non-terminal residue" evidence="2">
    <location>
        <position position="234"/>
    </location>
</feature>
<proteinExistence type="predicted"/>
<evidence type="ECO:0008006" key="4">
    <source>
        <dbReference type="Google" id="ProtNLM"/>
    </source>
</evidence>